<keyword evidence="4" id="KW-1185">Reference proteome</keyword>
<dbReference type="CDD" id="cd01743">
    <property type="entry name" value="GATase1_Anthranilate_Synthase"/>
    <property type="match status" value="1"/>
</dbReference>
<dbReference type="PRINTS" id="PR00096">
    <property type="entry name" value="GATASE"/>
</dbReference>
<proteinExistence type="predicted"/>
<dbReference type="Gene3D" id="3.40.50.880">
    <property type="match status" value="1"/>
</dbReference>
<name>A0A1H9IDC9_9BACI</name>
<dbReference type="GO" id="GO:0005829">
    <property type="term" value="C:cytosol"/>
    <property type="evidence" value="ECO:0007669"/>
    <property type="project" value="TreeGrafter"/>
</dbReference>
<sequence length="195" mass="21877">MIVMIDHEDSFTYNLVHILEEIGEEVLTIEQTEVSIENMKKLNPRAVILSPGPGHPKDQTFSKRALHSLKGQVPILGVCLGFQIIVEYFGGTIREASRPMHGLTDHVLHDGETIYSQLESPVQVTRYHSLIADAKSFPRELTITGSTSQGEIMSCRHNQYPIEGVQFHPEAILTKHGKQLLQNFLNIYSRSGVCD</sequence>
<dbReference type="SUPFAM" id="SSF52317">
    <property type="entry name" value="Class I glutamine amidotransferase-like"/>
    <property type="match status" value="1"/>
</dbReference>
<dbReference type="AlphaFoldDB" id="A0A1H9IDC9"/>
<keyword evidence="1" id="KW-0315">Glutamine amidotransferase</keyword>
<dbReference type="InterPro" id="IPR006221">
    <property type="entry name" value="TrpG/PapA_dom"/>
</dbReference>
<dbReference type="Proteomes" id="UP000199427">
    <property type="component" value="Unassembled WGS sequence"/>
</dbReference>
<dbReference type="GO" id="GO:0004049">
    <property type="term" value="F:anthranilate synthase activity"/>
    <property type="evidence" value="ECO:0007669"/>
    <property type="project" value="TreeGrafter"/>
</dbReference>
<dbReference type="InterPro" id="IPR050472">
    <property type="entry name" value="Anth_synth/Amidotransfase"/>
</dbReference>
<dbReference type="PRINTS" id="PR00099">
    <property type="entry name" value="CPSGATASE"/>
</dbReference>
<dbReference type="PANTHER" id="PTHR43418">
    <property type="entry name" value="MULTIFUNCTIONAL TRYPTOPHAN BIOSYNTHESIS PROTEIN-RELATED"/>
    <property type="match status" value="1"/>
</dbReference>
<dbReference type="STRING" id="571933.SAMN05216362_12418"/>
<protein>
    <submittedName>
        <fullName evidence="3">Anthranilate synthase component 2/para-aminobenzoate synthetase component 2</fullName>
    </submittedName>
</protein>
<dbReference type="InterPro" id="IPR017926">
    <property type="entry name" value="GATASE"/>
</dbReference>
<organism evidence="3 4">
    <name type="scientific">Piscibacillus halophilus</name>
    <dbReference type="NCBI Taxonomy" id="571933"/>
    <lineage>
        <taxon>Bacteria</taxon>
        <taxon>Bacillati</taxon>
        <taxon>Bacillota</taxon>
        <taxon>Bacilli</taxon>
        <taxon>Bacillales</taxon>
        <taxon>Bacillaceae</taxon>
        <taxon>Piscibacillus</taxon>
    </lineage>
</organism>
<dbReference type="PRINTS" id="PR00097">
    <property type="entry name" value="ANTSNTHASEII"/>
</dbReference>
<dbReference type="EMBL" id="FOES01000024">
    <property type="protein sequence ID" value="SEQ72395.1"/>
    <property type="molecule type" value="Genomic_DNA"/>
</dbReference>
<dbReference type="InterPro" id="IPR029062">
    <property type="entry name" value="Class_I_gatase-like"/>
</dbReference>
<evidence type="ECO:0000313" key="4">
    <source>
        <dbReference type="Proteomes" id="UP000199427"/>
    </source>
</evidence>
<gene>
    <name evidence="3" type="ORF">SAMN05216362_12418</name>
</gene>
<evidence type="ECO:0000256" key="1">
    <source>
        <dbReference type="ARBA" id="ARBA00022962"/>
    </source>
</evidence>
<dbReference type="GO" id="GO:0000162">
    <property type="term" value="P:L-tryptophan biosynthetic process"/>
    <property type="evidence" value="ECO:0007669"/>
    <property type="project" value="TreeGrafter"/>
</dbReference>
<feature type="domain" description="Glutamine amidotransferase" evidence="2">
    <location>
        <begin position="3"/>
        <end position="185"/>
    </location>
</feature>
<dbReference type="PROSITE" id="PS51273">
    <property type="entry name" value="GATASE_TYPE_1"/>
    <property type="match status" value="1"/>
</dbReference>
<evidence type="ECO:0000259" key="2">
    <source>
        <dbReference type="Pfam" id="PF00117"/>
    </source>
</evidence>
<dbReference type="PANTHER" id="PTHR43418:SF4">
    <property type="entry name" value="MULTIFUNCTIONAL TRYPTOPHAN BIOSYNTHESIS PROTEIN"/>
    <property type="match status" value="1"/>
</dbReference>
<accession>A0A1H9IDC9</accession>
<evidence type="ECO:0000313" key="3">
    <source>
        <dbReference type="EMBL" id="SEQ72395.1"/>
    </source>
</evidence>
<reference evidence="3 4" key="1">
    <citation type="submission" date="2016-10" db="EMBL/GenBank/DDBJ databases">
        <authorList>
            <person name="de Groot N.N."/>
        </authorList>
    </citation>
    <scope>NUCLEOTIDE SEQUENCE [LARGE SCALE GENOMIC DNA]</scope>
    <source>
        <strain evidence="3 4">DSM 21633</strain>
    </source>
</reference>
<dbReference type="Pfam" id="PF00117">
    <property type="entry name" value="GATase"/>
    <property type="match status" value="1"/>
</dbReference>
<dbReference type="FunFam" id="3.40.50.880:FF:000003">
    <property type="entry name" value="Anthranilate synthase component II"/>
    <property type="match status" value="1"/>
</dbReference>
<dbReference type="OrthoDB" id="9804328at2"/>
<dbReference type="NCBIfam" id="TIGR00566">
    <property type="entry name" value="trpG_papA"/>
    <property type="match status" value="1"/>
</dbReference>